<evidence type="ECO:0000256" key="1">
    <source>
        <dbReference type="ARBA" id="ARBA00000707"/>
    </source>
</evidence>
<keyword evidence="3" id="KW-0963">Cytoplasm</keyword>
<keyword evidence="2 3" id="KW-0378">Hydrolase</keyword>
<keyword evidence="6" id="KW-1185">Reference proteome</keyword>
<evidence type="ECO:0000313" key="6">
    <source>
        <dbReference type="Proteomes" id="UP000030748"/>
    </source>
</evidence>
<dbReference type="PANTHER" id="PTHR13312">
    <property type="entry name" value="HIV-INDUCED PROTEIN-7-LIKE PROTEASE"/>
    <property type="match status" value="1"/>
</dbReference>
<comment type="function">
    <text evidence="3">Hydrolase that can remove conjugated ubiquitin from proteins and may therefore play an important regulatory role at the level of protein turnover by preventing degradation.</text>
</comment>
<name>A0A022RDF0_ERYGU</name>
<keyword evidence="3" id="KW-0788">Thiol protease</keyword>
<dbReference type="STRING" id="4155.A0A022RDF0"/>
<sequence length="288" mass="32497">MLGVLCRRLRPPFSPPPFSYTHGGGGWTATHFDRRLHSTIPFPAVSKCRAAASVWHTILPCRRRRRRNAAVLGRHENEAVVKRGEGSWNAAWDSRPARWLHHTDSAWFLFGVCATLASAAAAAPAIDSPCDSNPEVLSLKTDSSSNYRVRGVTADGRCLFRAIAHMVCLRNGENAPDENHQRELADELRAQVVEEMLKRRKELAGFFLEEEFDGYVENIRQPYVWGGEHELLMASHVLRTPISVFEEKRGSNSLINKANYGEEYKRDGENAISVLFHDYGHYEILEAV</sequence>
<gene>
    <name evidence="5" type="ORF">MIMGU_mgv1a011222mg</name>
</gene>
<dbReference type="SUPFAM" id="SSF54001">
    <property type="entry name" value="Cysteine proteinases"/>
    <property type="match status" value="1"/>
</dbReference>
<dbReference type="AlphaFoldDB" id="A0A022RDF0"/>
<dbReference type="OMA" id="FRREGCC"/>
<proteinExistence type="predicted"/>
<organism evidence="5 6">
    <name type="scientific">Erythranthe guttata</name>
    <name type="common">Yellow monkey flower</name>
    <name type="synonym">Mimulus guttatus</name>
    <dbReference type="NCBI Taxonomy" id="4155"/>
    <lineage>
        <taxon>Eukaryota</taxon>
        <taxon>Viridiplantae</taxon>
        <taxon>Streptophyta</taxon>
        <taxon>Embryophyta</taxon>
        <taxon>Tracheophyta</taxon>
        <taxon>Spermatophyta</taxon>
        <taxon>Magnoliopsida</taxon>
        <taxon>eudicotyledons</taxon>
        <taxon>Gunneridae</taxon>
        <taxon>Pentapetalae</taxon>
        <taxon>asterids</taxon>
        <taxon>lamiids</taxon>
        <taxon>Lamiales</taxon>
        <taxon>Phrymaceae</taxon>
        <taxon>Erythranthe</taxon>
    </lineage>
</organism>
<comment type="catalytic activity">
    <reaction evidence="1 3">
        <text>Thiol-dependent hydrolysis of ester, thioester, amide, peptide and isopeptide bonds formed by the C-terminal Gly of ubiquitin (a 76-residue protein attached to proteins as an intracellular targeting signal).</text>
        <dbReference type="EC" id="3.4.19.12"/>
    </reaction>
</comment>
<keyword evidence="3" id="KW-0645">Protease</keyword>
<dbReference type="InterPro" id="IPR038765">
    <property type="entry name" value="Papain-like_cys_pep_sf"/>
</dbReference>
<dbReference type="PhylomeDB" id="A0A022RDF0"/>
<accession>A0A022RDF0</accession>
<reference evidence="5 6" key="1">
    <citation type="journal article" date="2013" name="Proc. Natl. Acad. Sci. U.S.A.">
        <title>Fine-scale variation in meiotic recombination in Mimulus inferred from population shotgun sequencing.</title>
        <authorList>
            <person name="Hellsten U."/>
            <person name="Wright K.M."/>
            <person name="Jenkins J."/>
            <person name="Shu S."/>
            <person name="Yuan Y."/>
            <person name="Wessler S.R."/>
            <person name="Schmutz J."/>
            <person name="Willis J.H."/>
            <person name="Rokhsar D.S."/>
        </authorList>
    </citation>
    <scope>NUCLEOTIDE SEQUENCE [LARGE SCALE GENOMIC DNA]</scope>
    <source>
        <strain evidence="6">cv. DUN x IM62</strain>
    </source>
</reference>
<dbReference type="Proteomes" id="UP000030748">
    <property type="component" value="Unassembled WGS sequence"/>
</dbReference>
<dbReference type="GO" id="GO:0005737">
    <property type="term" value="C:cytoplasm"/>
    <property type="evidence" value="ECO:0007669"/>
    <property type="project" value="UniProtKB-SubCell"/>
</dbReference>
<dbReference type="Pfam" id="PF02338">
    <property type="entry name" value="OTU"/>
    <property type="match status" value="1"/>
</dbReference>
<evidence type="ECO:0000256" key="3">
    <source>
        <dbReference type="RuleBase" id="RU367104"/>
    </source>
</evidence>
<protein>
    <recommendedName>
        <fullName evidence="3">Ubiquitin thioesterase OTU</fullName>
        <ecNumber evidence="3">3.4.19.12</ecNumber>
    </recommendedName>
</protein>
<dbReference type="eggNOG" id="KOG2606">
    <property type="taxonomic scope" value="Eukaryota"/>
</dbReference>
<dbReference type="InterPro" id="IPR003323">
    <property type="entry name" value="OTU_dom"/>
</dbReference>
<evidence type="ECO:0000259" key="4">
    <source>
        <dbReference type="PROSITE" id="PS50802"/>
    </source>
</evidence>
<evidence type="ECO:0000256" key="2">
    <source>
        <dbReference type="ARBA" id="ARBA00022801"/>
    </source>
</evidence>
<dbReference type="PROSITE" id="PS50802">
    <property type="entry name" value="OTU"/>
    <property type="match status" value="1"/>
</dbReference>
<dbReference type="EC" id="3.4.19.12" evidence="3"/>
<dbReference type="EMBL" id="KI630509">
    <property type="protein sequence ID" value="EYU38064.1"/>
    <property type="molecule type" value="Genomic_DNA"/>
</dbReference>
<keyword evidence="3" id="KW-0833">Ubl conjugation pathway</keyword>
<dbReference type="KEGG" id="egt:105957317"/>
<dbReference type="PANTHER" id="PTHR13312:SF6">
    <property type="entry name" value="UBIQUITIN THIOESTERASE OTU"/>
    <property type="match status" value="1"/>
</dbReference>
<dbReference type="OrthoDB" id="409956at2759"/>
<dbReference type="GO" id="GO:0004843">
    <property type="term" value="F:cysteine-type deubiquitinase activity"/>
    <property type="evidence" value="ECO:0000318"/>
    <property type="project" value="GO_Central"/>
</dbReference>
<feature type="domain" description="OTU" evidence="4">
    <location>
        <begin position="147"/>
        <end position="288"/>
    </location>
</feature>
<evidence type="ECO:0000313" key="5">
    <source>
        <dbReference type="EMBL" id="EYU38064.1"/>
    </source>
</evidence>
<dbReference type="Gene3D" id="3.90.70.80">
    <property type="match status" value="1"/>
</dbReference>
<comment type="subcellular location">
    <subcellularLocation>
        <location evidence="3">Cytoplasm</location>
    </subcellularLocation>
</comment>